<comment type="caution">
    <text evidence="1">The sequence shown here is derived from an EMBL/GenBank/DDBJ whole genome shotgun (WGS) entry which is preliminary data.</text>
</comment>
<gene>
    <name evidence="1" type="ORF">BROSI_A2790</name>
</gene>
<name>A0ABQ0JZR5_9BACT</name>
<keyword evidence="1" id="KW-0240">DNA-directed RNA polymerase</keyword>
<keyword evidence="1" id="KW-0804">Transcription</keyword>
<reference evidence="2" key="1">
    <citation type="journal article" date="2015" name="Genome Announc.">
        <title>Draft Genome Sequence of an Anaerobic Ammonium-Oxidizing Bacterium, "Candidatus Brocadia sinica".</title>
        <authorList>
            <person name="Oshiki M."/>
            <person name="Shinyako-Hata K."/>
            <person name="Satoh H."/>
            <person name="Okabe S."/>
        </authorList>
    </citation>
    <scope>NUCLEOTIDE SEQUENCE [LARGE SCALE GENOMIC DNA]</scope>
    <source>
        <strain evidence="2">JPN1</strain>
    </source>
</reference>
<proteinExistence type="predicted"/>
<dbReference type="RefSeq" id="WP_052564292.1">
    <property type="nucleotide sequence ID" value="NZ_BAFN01000001.1"/>
</dbReference>
<dbReference type="Proteomes" id="UP000032309">
    <property type="component" value="Unassembled WGS sequence"/>
</dbReference>
<protein>
    <submittedName>
        <fullName evidence="1">DNA-directed RNA polymerase beta' subunit</fullName>
    </submittedName>
</protein>
<accession>A0ABQ0JZR5</accession>
<dbReference type="EMBL" id="BAFN01000001">
    <property type="protein sequence ID" value="GAN34254.1"/>
    <property type="molecule type" value="Genomic_DNA"/>
</dbReference>
<organism evidence="1 2">
    <name type="scientific">Candidatus Brocadia sinica JPN1</name>
    <dbReference type="NCBI Taxonomy" id="1197129"/>
    <lineage>
        <taxon>Bacteria</taxon>
        <taxon>Pseudomonadati</taxon>
        <taxon>Planctomycetota</taxon>
        <taxon>Candidatus Brocadiia</taxon>
        <taxon>Candidatus Brocadiales</taxon>
        <taxon>Candidatus Brocadiaceae</taxon>
        <taxon>Candidatus Brocadia</taxon>
    </lineage>
</organism>
<evidence type="ECO:0000313" key="2">
    <source>
        <dbReference type="Proteomes" id="UP000032309"/>
    </source>
</evidence>
<sequence>MTKAKEEAIKLIQKLPDECTITDIMAELYFKQKVEQGLKDIEEGRTMTHAEVRKRMTKWVKSIGQKRHNEILKK</sequence>
<keyword evidence="2" id="KW-1185">Reference proteome</keyword>
<dbReference type="GO" id="GO:0000428">
    <property type="term" value="C:DNA-directed RNA polymerase complex"/>
    <property type="evidence" value="ECO:0007669"/>
    <property type="project" value="UniProtKB-KW"/>
</dbReference>
<evidence type="ECO:0000313" key="1">
    <source>
        <dbReference type="EMBL" id="GAN34254.1"/>
    </source>
</evidence>